<evidence type="ECO:0000256" key="9">
    <source>
        <dbReference type="ARBA" id="ARBA00022989"/>
    </source>
</evidence>
<dbReference type="PANTHER" id="PTHR30625:SF16">
    <property type="entry name" value="BIOPOLYMER TRANSPORT PROTEIN EXBB"/>
    <property type="match status" value="1"/>
</dbReference>
<evidence type="ECO:0000313" key="16">
    <source>
        <dbReference type="EMBL" id="WGL94619.1"/>
    </source>
</evidence>
<feature type="transmembrane region" description="Helical" evidence="13">
    <location>
        <begin position="100"/>
        <end position="122"/>
    </location>
</feature>
<dbReference type="Pfam" id="PF01618">
    <property type="entry name" value="MotA_ExbB"/>
    <property type="match status" value="1"/>
</dbReference>
<reference evidence="16" key="1">
    <citation type="submission" date="2023-04" db="EMBL/GenBank/DDBJ databases">
        <title>Genome dynamics across the evolutionary transition to endosymbiosis.</title>
        <authorList>
            <person name="Siozios S."/>
            <person name="Nadal-Jimenez P."/>
            <person name="Azagi T."/>
            <person name="Sprong H."/>
            <person name="Frost C.L."/>
            <person name="Parratt S.R."/>
            <person name="Taylor G."/>
            <person name="Brettell L."/>
            <person name="Lew K.C."/>
            <person name="Croft L."/>
            <person name="King K.C."/>
            <person name="Brockhurst M.A."/>
            <person name="Hypsa V."/>
            <person name="Novakova E."/>
            <person name="Darby A.C."/>
            <person name="Hurst G.D.D."/>
        </authorList>
    </citation>
    <scope>NUCLEOTIDE SEQUENCE</scope>
    <source>
        <strain evidence="16">AIh</strain>
    </source>
</reference>
<evidence type="ECO:0000256" key="8">
    <source>
        <dbReference type="ARBA" id="ARBA00022927"/>
    </source>
</evidence>
<dbReference type="GO" id="GO:0005886">
    <property type="term" value="C:plasma membrane"/>
    <property type="evidence" value="ECO:0007669"/>
    <property type="project" value="UniProtKB-SubCell"/>
</dbReference>
<evidence type="ECO:0000256" key="2">
    <source>
        <dbReference type="ARBA" id="ARBA00011471"/>
    </source>
</evidence>
<keyword evidence="10 13" id="KW-0472">Membrane</keyword>
<evidence type="ECO:0000256" key="1">
    <source>
        <dbReference type="ARBA" id="ARBA00004429"/>
    </source>
</evidence>
<name>A0AA95JZQ6_9GAMM</name>
<evidence type="ECO:0000256" key="10">
    <source>
        <dbReference type="ARBA" id="ARBA00023136"/>
    </source>
</evidence>
<feature type="chain" id="PRO_5041685374" description="Biopolymer transport protein ExbB" evidence="14">
    <location>
        <begin position="21"/>
        <end position="312"/>
    </location>
</feature>
<evidence type="ECO:0000256" key="12">
    <source>
        <dbReference type="RuleBase" id="RU004057"/>
    </source>
</evidence>
<evidence type="ECO:0000256" key="3">
    <source>
        <dbReference type="ARBA" id="ARBA00022093"/>
    </source>
</evidence>
<dbReference type="GO" id="GO:0017038">
    <property type="term" value="P:protein import"/>
    <property type="evidence" value="ECO:0007669"/>
    <property type="project" value="TreeGrafter"/>
</dbReference>
<dbReference type="InterPro" id="IPR002898">
    <property type="entry name" value="MotA_ExbB_proton_chnl"/>
</dbReference>
<evidence type="ECO:0000256" key="11">
    <source>
        <dbReference type="ARBA" id="ARBA00024816"/>
    </source>
</evidence>
<evidence type="ECO:0000256" key="7">
    <source>
        <dbReference type="ARBA" id="ARBA00022692"/>
    </source>
</evidence>
<comment type="subunit">
    <text evidence="2">The accessory proteins ExbB and ExbD seem to form a complex with TonB.</text>
</comment>
<organism evidence="16 17">
    <name type="scientific">Arsenophonus nasoniae</name>
    <name type="common">son-killer infecting Nasonia vitripennis</name>
    <dbReference type="NCBI Taxonomy" id="638"/>
    <lineage>
        <taxon>Bacteria</taxon>
        <taxon>Pseudomonadati</taxon>
        <taxon>Pseudomonadota</taxon>
        <taxon>Gammaproteobacteria</taxon>
        <taxon>Enterobacterales</taxon>
        <taxon>Morganellaceae</taxon>
        <taxon>Arsenophonus</taxon>
    </lineage>
</organism>
<keyword evidence="8 12" id="KW-0653">Protein transport</keyword>
<feature type="transmembrane region" description="Helical" evidence="13">
    <location>
        <begin position="211"/>
        <end position="236"/>
    </location>
</feature>
<evidence type="ECO:0000256" key="4">
    <source>
        <dbReference type="ARBA" id="ARBA00022448"/>
    </source>
</evidence>
<feature type="transmembrane region" description="Helical" evidence="13">
    <location>
        <begin position="256"/>
        <end position="277"/>
    </location>
</feature>
<accession>A0AA95JZQ6</accession>
<evidence type="ECO:0000256" key="14">
    <source>
        <dbReference type="SAM" id="SignalP"/>
    </source>
</evidence>
<evidence type="ECO:0000256" key="13">
    <source>
        <dbReference type="SAM" id="Phobius"/>
    </source>
</evidence>
<comment type="similarity">
    <text evidence="12">Belongs to the exbB/tolQ family.</text>
</comment>
<sequence>MRKLIASILLAISLINITFAETNQADLSEQSLPVNIPNQQDISIANSLPTTSANEVQASEKDFATEKNLAALQQEPNLLTAQRGFDQDLSIWSMYQHADMVVKAVMLGLIVASIITWALFFSKGIELIGAYRQLQKEQQKLSKVKSLDDAIGIAATFKKNSVTRKLYDEVVAEKTLSAGSHDLNGTKDRASFRLERAVASISRYMGRGNGYLATIGAISPFIGLFGTVWGIMNSFIGIAHSQTTNLAVVAPGIAEALLATAIGLVAAIPAVVIYNLFARMINTYRGQLGDVAAQATVLLGRDLDLADSNKKR</sequence>
<proteinExistence type="inferred from homology"/>
<feature type="signal peptide" evidence="14">
    <location>
        <begin position="1"/>
        <end position="20"/>
    </location>
</feature>
<keyword evidence="7 13" id="KW-0812">Transmembrane</keyword>
<keyword evidence="4 12" id="KW-0813">Transport</keyword>
<dbReference type="GO" id="GO:0022857">
    <property type="term" value="F:transmembrane transporter activity"/>
    <property type="evidence" value="ECO:0007669"/>
    <property type="project" value="InterPro"/>
</dbReference>
<protein>
    <recommendedName>
        <fullName evidence="3">Biopolymer transport protein ExbB</fullName>
    </recommendedName>
</protein>
<dbReference type="PANTHER" id="PTHR30625">
    <property type="entry name" value="PROTEIN TOLQ"/>
    <property type="match status" value="1"/>
</dbReference>
<evidence type="ECO:0000259" key="15">
    <source>
        <dbReference type="Pfam" id="PF01618"/>
    </source>
</evidence>
<dbReference type="EMBL" id="CP123498">
    <property type="protein sequence ID" value="WGL94619.1"/>
    <property type="molecule type" value="Genomic_DNA"/>
</dbReference>
<comment type="function">
    <text evidence="11">Involved in the TonB-dependent energy-dependent transport of various receptor-bound substrates. Protects ExbD from proteolytic degradation and functionally stabilizes TonB.</text>
</comment>
<dbReference type="Proteomes" id="UP001177597">
    <property type="component" value="Chromosome"/>
</dbReference>
<keyword evidence="6" id="KW-0997">Cell inner membrane</keyword>
<dbReference type="RefSeq" id="WP_280628846.1">
    <property type="nucleotide sequence ID" value="NZ_CP123498.1"/>
</dbReference>
<dbReference type="AlphaFoldDB" id="A0AA95JZQ6"/>
<evidence type="ECO:0000256" key="6">
    <source>
        <dbReference type="ARBA" id="ARBA00022519"/>
    </source>
</evidence>
<feature type="domain" description="MotA/TolQ/ExbB proton channel" evidence="15">
    <location>
        <begin position="172"/>
        <end position="283"/>
    </location>
</feature>
<keyword evidence="9 13" id="KW-1133">Transmembrane helix</keyword>
<comment type="subcellular location">
    <subcellularLocation>
        <location evidence="1">Cell inner membrane</location>
        <topology evidence="1">Multi-pass membrane protein</topology>
    </subcellularLocation>
    <subcellularLocation>
        <location evidence="12">Membrane</location>
        <topology evidence="12">Multi-pass membrane protein</topology>
    </subcellularLocation>
</comment>
<dbReference type="InterPro" id="IPR014164">
    <property type="entry name" value="TonB_ExbB_1"/>
</dbReference>
<dbReference type="NCBIfam" id="TIGR02797">
    <property type="entry name" value="exbB"/>
    <property type="match status" value="1"/>
</dbReference>
<keyword evidence="14" id="KW-0732">Signal</keyword>
<keyword evidence="5" id="KW-1003">Cell membrane</keyword>
<evidence type="ECO:0000256" key="5">
    <source>
        <dbReference type="ARBA" id="ARBA00022475"/>
    </source>
</evidence>
<dbReference type="InterPro" id="IPR050790">
    <property type="entry name" value="ExbB/TolQ_transport"/>
</dbReference>
<gene>
    <name evidence="16" type="primary">exbB</name>
    <name evidence="16" type="ORF">QE207_13005</name>
</gene>
<evidence type="ECO:0000313" key="17">
    <source>
        <dbReference type="Proteomes" id="UP001177597"/>
    </source>
</evidence>